<keyword evidence="3" id="KW-0418">Kinase</keyword>
<protein>
    <recommendedName>
        <fullName evidence="7">Protein kinase domain-containing protein</fullName>
    </recommendedName>
</protein>
<dbReference type="PROSITE" id="PS00108">
    <property type="entry name" value="PROTEIN_KINASE_ST"/>
    <property type="match status" value="1"/>
</dbReference>
<reference evidence="8 9" key="1">
    <citation type="submission" date="2016-05" db="EMBL/GenBank/DDBJ databases">
        <title>Genomic and physiological characterization of Planctopirus sp. isolated from fresh water lake.</title>
        <authorList>
            <person name="Subhash Y."/>
            <person name="Ramana C."/>
        </authorList>
    </citation>
    <scope>NUCLEOTIDE SEQUENCE [LARGE SCALE GENOMIC DNA]</scope>
    <source>
        <strain evidence="8 9">JC280</strain>
    </source>
</reference>
<dbReference type="InterPro" id="IPR008271">
    <property type="entry name" value="Ser/Thr_kinase_AS"/>
</dbReference>
<dbReference type="STRING" id="1841610.A6X21_06275"/>
<dbReference type="PROSITE" id="PS00107">
    <property type="entry name" value="PROTEIN_KINASE_ATP"/>
    <property type="match status" value="1"/>
</dbReference>
<gene>
    <name evidence="8" type="ORF">A6X21_06275</name>
</gene>
<feature type="compositionally biased region" description="Polar residues" evidence="6">
    <location>
        <begin position="87"/>
        <end position="106"/>
    </location>
</feature>
<keyword evidence="4 5" id="KW-0067">ATP-binding</keyword>
<dbReference type="SUPFAM" id="SSF56112">
    <property type="entry name" value="Protein kinase-like (PK-like)"/>
    <property type="match status" value="1"/>
</dbReference>
<evidence type="ECO:0000256" key="6">
    <source>
        <dbReference type="SAM" id="MobiDB-lite"/>
    </source>
</evidence>
<dbReference type="PANTHER" id="PTHR43289">
    <property type="entry name" value="MITOGEN-ACTIVATED PROTEIN KINASE KINASE KINASE 20-RELATED"/>
    <property type="match status" value="1"/>
</dbReference>
<feature type="compositionally biased region" description="Basic and acidic residues" evidence="6">
    <location>
        <begin position="794"/>
        <end position="810"/>
    </location>
</feature>
<feature type="compositionally biased region" description="Low complexity" evidence="6">
    <location>
        <begin position="19"/>
        <end position="43"/>
    </location>
</feature>
<dbReference type="PANTHER" id="PTHR43289:SF6">
    <property type="entry name" value="SERINE_THREONINE-PROTEIN KINASE NEKL-3"/>
    <property type="match status" value="1"/>
</dbReference>
<feature type="compositionally biased region" description="Polar residues" evidence="6">
    <location>
        <begin position="722"/>
        <end position="735"/>
    </location>
</feature>
<evidence type="ECO:0000256" key="5">
    <source>
        <dbReference type="PROSITE-ProRule" id="PRU10141"/>
    </source>
</evidence>
<dbReference type="InterPro" id="IPR000719">
    <property type="entry name" value="Prot_kinase_dom"/>
</dbReference>
<keyword evidence="1" id="KW-0808">Transferase</keyword>
<evidence type="ECO:0000259" key="7">
    <source>
        <dbReference type="PROSITE" id="PS50011"/>
    </source>
</evidence>
<dbReference type="Gene3D" id="1.10.510.10">
    <property type="entry name" value="Transferase(Phosphotransferase) domain 1"/>
    <property type="match status" value="1"/>
</dbReference>
<dbReference type="InterPro" id="IPR011009">
    <property type="entry name" value="Kinase-like_dom_sf"/>
</dbReference>
<feature type="compositionally biased region" description="Polar residues" evidence="6">
    <location>
        <begin position="743"/>
        <end position="755"/>
    </location>
</feature>
<feature type="compositionally biased region" description="Low complexity" evidence="6">
    <location>
        <begin position="756"/>
        <end position="776"/>
    </location>
</feature>
<feature type="region of interest" description="Disordered" evidence="6">
    <location>
        <begin position="628"/>
        <end position="648"/>
    </location>
</feature>
<dbReference type="GO" id="GO:0005524">
    <property type="term" value="F:ATP binding"/>
    <property type="evidence" value="ECO:0007669"/>
    <property type="project" value="UniProtKB-UniRule"/>
</dbReference>
<dbReference type="Pfam" id="PF00069">
    <property type="entry name" value="Pkinase"/>
    <property type="match status" value="1"/>
</dbReference>
<evidence type="ECO:0000313" key="8">
    <source>
        <dbReference type="EMBL" id="ODA29945.1"/>
    </source>
</evidence>
<name>A0A1C3E9M1_9PLAN</name>
<feature type="region of interest" description="Disordered" evidence="6">
    <location>
        <begin position="1"/>
        <end position="138"/>
    </location>
</feature>
<feature type="region of interest" description="Disordered" evidence="6">
    <location>
        <begin position="561"/>
        <end position="605"/>
    </location>
</feature>
<feature type="binding site" evidence="5">
    <location>
        <position position="203"/>
    </location>
    <ligand>
        <name>ATP</name>
        <dbReference type="ChEBI" id="CHEBI:30616"/>
    </ligand>
</feature>
<accession>A0A1C3E9M1</accession>
<evidence type="ECO:0000313" key="9">
    <source>
        <dbReference type="Proteomes" id="UP000094828"/>
    </source>
</evidence>
<feature type="compositionally biased region" description="Polar residues" evidence="6">
    <location>
        <begin position="501"/>
        <end position="511"/>
    </location>
</feature>
<comment type="caution">
    <text evidence="8">The sequence shown here is derived from an EMBL/GenBank/DDBJ whole genome shotgun (WGS) entry which is preliminary data.</text>
</comment>
<dbReference type="Proteomes" id="UP000094828">
    <property type="component" value="Unassembled WGS sequence"/>
</dbReference>
<keyword evidence="2 5" id="KW-0547">Nucleotide-binding</keyword>
<evidence type="ECO:0000256" key="2">
    <source>
        <dbReference type="ARBA" id="ARBA00022741"/>
    </source>
</evidence>
<dbReference type="RefSeq" id="WP_068848798.1">
    <property type="nucleotide sequence ID" value="NZ_LYDR01000116.1"/>
</dbReference>
<organism evidence="8 9">
    <name type="scientific">Planctopirus hydrillae</name>
    <dbReference type="NCBI Taxonomy" id="1841610"/>
    <lineage>
        <taxon>Bacteria</taxon>
        <taxon>Pseudomonadati</taxon>
        <taxon>Planctomycetota</taxon>
        <taxon>Planctomycetia</taxon>
        <taxon>Planctomycetales</taxon>
        <taxon>Planctomycetaceae</taxon>
        <taxon>Planctopirus</taxon>
    </lineage>
</organism>
<keyword evidence="9" id="KW-1185">Reference proteome</keyword>
<evidence type="ECO:0000256" key="3">
    <source>
        <dbReference type="ARBA" id="ARBA00022777"/>
    </source>
</evidence>
<dbReference type="OrthoDB" id="6111975at2"/>
<evidence type="ECO:0000256" key="1">
    <source>
        <dbReference type="ARBA" id="ARBA00022679"/>
    </source>
</evidence>
<dbReference type="EMBL" id="LYDR01000116">
    <property type="protein sequence ID" value="ODA29945.1"/>
    <property type="molecule type" value="Genomic_DNA"/>
</dbReference>
<dbReference type="SMART" id="SM00220">
    <property type="entry name" value="S_TKc"/>
    <property type="match status" value="1"/>
</dbReference>
<proteinExistence type="predicted"/>
<feature type="domain" description="Protein kinase" evidence="7">
    <location>
        <begin position="174"/>
        <end position="436"/>
    </location>
</feature>
<feature type="compositionally biased region" description="Gly residues" evidence="6">
    <location>
        <begin position="592"/>
        <end position="603"/>
    </location>
</feature>
<sequence length="1213" mass="129924">MADRGSKSQLTFPHRAGEAASGFSPTSASPAFAPPAFAQPGSGDLQRDPHAESGVDPQAGQFSGQFPWQHEMATAEPETVVRLPQPEQLSRSHSKSSAVTSRSGSRTSDRQSAGGESADGEPAKTGLQDEPGELSGTRTVNADSYLLKRLFPNSAENNASSDQQSFEEMSLAHFRLISRLGVGGMGSVFLAEDEVLRRQVALKILSPGQSRDESSVARFQNEARAAASLDHPNVARVFSSGEDRGLHYIAYEYVEGRNLRDRIRQTGRIDPAEAVYYTIQLAEALVHLSAMNVVHRDIKPSNILIGRNGRVKLVDLGLARCQLSEESVELTVAGTTLGTFDYISPEQAKDPRTVDVRSDIYSLGCTLYHMLTGEPPYPEGTVLQKLLDHQGRESPDPAVKNRLVSPALSMLVRKMMASDRRKRYASAEELLGDLTILARQMGLPTSGSVVMAPPRNRLQDGIRQNIGWLATVALLVMVVVLLDRFPQLFPVKKDARNVTWQNDGQSDSLTPVQVGATPINPLERRPLPDTRSPLLANNPTGGTAPLARAPLQIAEGLSSRSATFPQDGNLVGNNPAHGQERAPVPAPVDLTGPGGTGPGGTGTGLALQLPADPIRFPAEMASGAVRFPTTSQRPNAEGITSTDSTNNREAAIAENSRGNPSNRMNPISPLLIPFDDSFGPSSWLENIFSTKPSSSTGSATSGASLPSVALPSAALPGVTLPSAGTGQSRSPTENRTGLPESSLPRSLNGQSESTNSGKSVATTTGSSSTAPFSSTAPIMGNSAATDLNGSADRIGPDRNNAERTGSERMGPDQSLAERSPIDRSPAASGLVAAPVRIVDGKSFDSLEAACVSARSGDVIELRYQGRLLPSEKPIRLSGKSLTIRAAKGFRPTIRFAPQDSLQPSMITMTGGALAVINVDLEWDLPETVTADLWSLFSTQRIDKFSLQNVRITVRNPRQSAATVLRQSAPAGQAPTMISGMKTGPGAASTPETTLSSCLIRGTSRFCTLDDPAPARYVVENSVIAVDDDIFRSMGLMDVMAEVDRVEINFNHVTVLTRQHFLKLGSGDDFSVSLTPLAVTLRNSILAVGHGKPLILQQGMAGETDLRRFLSWSGERNFYDAIEPIWQTSNAAYKMKFDKWKQFWSVGGELSSSQNLAIEWRGRWMLKPFDTLIPEDVELDATSDSNPLLNAATDGTDVGVNWQTLPHHAPIEVP</sequence>
<dbReference type="CDD" id="cd14014">
    <property type="entry name" value="STKc_PknB_like"/>
    <property type="match status" value="1"/>
</dbReference>
<dbReference type="InterPro" id="IPR017441">
    <property type="entry name" value="Protein_kinase_ATP_BS"/>
</dbReference>
<feature type="region of interest" description="Disordered" evidence="6">
    <location>
        <begin position="501"/>
        <end position="546"/>
    </location>
</feature>
<dbReference type="Gene3D" id="3.30.200.20">
    <property type="entry name" value="Phosphorylase Kinase, domain 1"/>
    <property type="match status" value="1"/>
</dbReference>
<feature type="region of interest" description="Disordered" evidence="6">
    <location>
        <begin position="716"/>
        <end position="827"/>
    </location>
</feature>
<evidence type="ECO:0000256" key="4">
    <source>
        <dbReference type="ARBA" id="ARBA00022840"/>
    </source>
</evidence>
<dbReference type="GO" id="GO:0004674">
    <property type="term" value="F:protein serine/threonine kinase activity"/>
    <property type="evidence" value="ECO:0007669"/>
    <property type="project" value="TreeGrafter"/>
</dbReference>
<dbReference type="PROSITE" id="PS50011">
    <property type="entry name" value="PROTEIN_KINASE_DOM"/>
    <property type="match status" value="1"/>
</dbReference>
<dbReference type="AlphaFoldDB" id="A0A1C3E9M1"/>